<feature type="compositionally biased region" description="Basic and acidic residues" evidence="1">
    <location>
        <begin position="16"/>
        <end position="31"/>
    </location>
</feature>
<name>A0A0D8Y6L0_DICVI</name>
<reference evidence="3" key="2">
    <citation type="journal article" date="2016" name="Sci. Rep.">
        <title>Dictyocaulus viviparus genome, variome and transcriptome elucidate lungworm biology and support future intervention.</title>
        <authorList>
            <person name="McNulty S.N."/>
            <person name="Strube C."/>
            <person name="Rosa B.A."/>
            <person name="Martin J.C."/>
            <person name="Tyagi R."/>
            <person name="Choi Y.J."/>
            <person name="Wang Q."/>
            <person name="Hallsworth Pepin K."/>
            <person name="Zhang X."/>
            <person name="Ozersky P."/>
            <person name="Wilson R.K."/>
            <person name="Sternberg P.W."/>
            <person name="Gasser R.B."/>
            <person name="Mitreva M."/>
        </authorList>
    </citation>
    <scope>NUCLEOTIDE SEQUENCE [LARGE SCALE GENOMIC DNA]</scope>
    <source>
        <strain evidence="3">HannoverDv2000</strain>
    </source>
</reference>
<proteinExistence type="predicted"/>
<dbReference type="OrthoDB" id="10003345at2759"/>
<keyword evidence="3" id="KW-1185">Reference proteome</keyword>
<feature type="region of interest" description="Disordered" evidence="1">
    <location>
        <begin position="1"/>
        <end position="35"/>
    </location>
</feature>
<protein>
    <submittedName>
        <fullName evidence="2">Uncharacterized protein</fullName>
    </submittedName>
</protein>
<gene>
    <name evidence="2" type="ORF">DICVIV_01349</name>
</gene>
<organism evidence="2 3">
    <name type="scientific">Dictyocaulus viviparus</name>
    <name type="common">Bovine lungworm</name>
    <dbReference type="NCBI Taxonomy" id="29172"/>
    <lineage>
        <taxon>Eukaryota</taxon>
        <taxon>Metazoa</taxon>
        <taxon>Ecdysozoa</taxon>
        <taxon>Nematoda</taxon>
        <taxon>Chromadorea</taxon>
        <taxon>Rhabditida</taxon>
        <taxon>Rhabditina</taxon>
        <taxon>Rhabditomorpha</taxon>
        <taxon>Strongyloidea</taxon>
        <taxon>Metastrongylidae</taxon>
        <taxon>Dictyocaulus</taxon>
    </lineage>
</organism>
<evidence type="ECO:0000313" key="2">
    <source>
        <dbReference type="EMBL" id="KJH52503.1"/>
    </source>
</evidence>
<reference evidence="2 3" key="1">
    <citation type="submission" date="2013-11" db="EMBL/GenBank/DDBJ databases">
        <title>Draft genome of the bovine lungworm Dictyocaulus viviparus.</title>
        <authorList>
            <person name="Mitreva M."/>
        </authorList>
    </citation>
    <scope>NUCLEOTIDE SEQUENCE [LARGE SCALE GENOMIC DNA]</scope>
    <source>
        <strain evidence="2 3">HannoverDv2000</strain>
    </source>
</reference>
<accession>A0A0D8Y6L0</accession>
<evidence type="ECO:0000256" key="1">
    <source>
        <dbReference type="SAM" id="MobiDB-lite"/>
    </source>
</evidence>
<dbReference type="Proteomes" id="UP000053766">
    <property type="component" value="Unassembled WGS sequence"/>
</dbReference>
<sequence>MKRKAAGKHSTIGKKCPGEAEETMHKMDQKARNQHRTNQQALFMYVSQRSSGYTVSYVISDGTYKHFPVKRTSESYQFLRTIQVVHDQLFDQVSCDEIASITTKQEEVSHWSIRQRFRPSAS</sequence>
<evidence type="ECO:0000313" key="3">
    <source>
        <dbReference type="Proteomes" id="UP000053766"/>
    </source>
</evidence>
<dbReference type="AlphaFoldDB" id="A0A0D8Y6L0"/>
<dbReference type="EMBL" id="KN716164">
    <property type="protein sequence ID" value="KJH52503.1"/>
    <property type="molecule type" value="Genomic_DNA"/>
</dbReference>